<dbReference type="PaxDb" id="214684-A0A0S2M635"/>
<sequence length="147" mass="16634">MLRSLICFVPFLIAIFLTLAVSLADASQEQCVMACTNWSRVIEHCRWEYINRFKHNQHNYNYNNKFVGCLCRGETAAGSIGNNTISASVGVCLNCHTTPGLVKRDLRDLLQLCTVQAQNGTAADALHYRPQGYHTNITEPQPYEYQY</sequence>
<keyword evidence="1" id="KW-0732">Signal</keyword>
<dbReference type="AlphaFoldDB" id="A0A0S2M635"/>
<dbReference type="KEGG" id="cne:CNL04645"/>
<gene>
    <name evidence="2" type="ordered locus">CNL04645</name>
</gene>
<dbReference type="OrthoDB" id="2574136at2759"/>
<dbReference type="InParanoid" id="A0A0S2M635"/>
<feature type="chain" id="PRO_5006602334" evidence="1">
    <location>
        <begin position="27"/>
        <end position="147"/>
    </location>
</feature>
<dbReference type="GeneID" id="36393118"/>
<name>A0A0S2M635_CRYD1</name>
<dbReference type="Proteomes" id="UP000002149">
    <property type="component" value="Chromosome 12"/>
</dbReference>
<reference evidence="2 3" key="1">
    <citation type="journal article" date="2005" name="Science">
        <title>The genome of the basidiomycetous yeast and human pathogen Cryptococcus neoformans.</title>
        <authorList>
            <person name="Loftus B.J."/>
            <person name="Fung E."/>
            <person name="Roncaglia P."/>
            <person name="Rowley D."/>
            <person name="Amedeo P."/>
            <person name="Bruno D."/>
            <person name="Vamathevan J."/>
            <person name="Miranda M."/>
            <person name="Anderson I.J."/>
            <person name="Fraser J.A."/>
            <person name="Allen J.E."/>
            <person name="Bosdet I.E."/>
            <person name="Brent M.R."/>
            <person name="Chiu R."/>
            <person name="Doering T.L."/>
            <person name="Donlin M.J."/>
            <person name="D'Souza C.A."/>
            <person name="Fox D.S."/>
            <person name="Grinberg V."/>
            <person name="Fu J."/>
            <person name="Fukushima M."/>
            <person name="Haas B.J."/>
            <person name="Huang J.C."/>
            <person name="Janbon G."/>
            <person name="Jones S.J."/>
            <person name="Koo H.L."/>
            <person name="Krzywinski M.I."/>
            <person name="Kwon-Chung J.K."/>
            <person name="Lengeler K.B."/>
            <person name="Maiti R."/>
            <person name="Marra M.A."/>
            <person name="Marra R.E."/>
            <person name="Mathewson C.A."/>
            <person name="Mitchell T.G."/>
            <person name="Pertea M."/>
            <person name="Riggs F.R."/>
            <person name="Salzberg S.L."/>
            <person name="Schein J.E."/>
            <person name="Shvartsbeyn A."/>
            <person name="Shin H."/>
            <person name="Shumway M."/>
            <person name="Specht C.A."/>
            <person name="Suh B.B."/>
            <person name="Tenney A."/>
            <person name="Utterback T.R."/>
            <person name="Wickes B.L."/>
            <person name="Wortman J.R."/>
            <person name="Wye N.H."/>
            <person name="Kronstad J.W."/>
            <person name="Lodge J.K."/>
            <person name="Heitman J."/>
            <person name="Davis R.W."/>
            <person name="Fraser C.M."/>
            <person name="Hyman R.W."/>
        </authorList>
    </citation>
    <scope>NUCLEOTIDE SEQUENCE [LARGE SCALE GENOMIC DNA]</scope>
    <source>
        <strain evidence="3">JEC21 / ATCC MYA-565</strain>
    </source>
</reference>
<protein>
    <submittedName>
        <fullName evidence="2">Uncharacterized protein</fullName>
    </submittedName>
</protein>
<evidence type="ECO:0000313" key="2">
    <source>
        <dbReference type="EMBL" id="ALO69685.1"/>
    </source>
</evidence>
<dbReference type="EMBL" id="AE017352">
    <property type="protein sequence ID" value="ALO69685.1"/>
    <property type="molecule type" value="Genomic_DNA"/>
</dbReference>
<feature type="signal peptide" evidence="1">
    <location>
        <begin position="1"/>
        <end position="26"/>
    </location>
</feature>
<evidence type="ECO:0000313" key="3">
    <source>
        <dbReference type="Proteomes" id="UP000002149"/>
    </source>
</evidence>
<evidence type="ECO:0000256" key="1">
    <source>
        <dbReference type="SAM" id="SignalP"/>
    </source>
</evidence>
<accession>A0A0S2M635</accession>
<keyword evidence="3" id="KW-1185">Reference proteome</keyword>
<proteinExistence type="predicted"/>
<organism evidence="2 3">
    <name type="scientific">Cryptococcus deneoformans (strain JEC21 / ATCC MYA-565)</name>
    <name type="common">Cryptococcus neoformans var. neoformans serotype D</name>
    <dbReference type="NCBI Taxonomy" id="214684"/>
    <lineage>
        <taxon>Eukaryota</taxon>
        <taxon>Fungi</taxon>
        <taxon>Dikarya</taxon>
        <taxon>Basidiomycota</taxon>
        <taxon>Agaricomycotina</taxon>
        <taxon>Tremellomycetes</taxon>
        <taxon>Tremellales</taxon>
        <taxon>Cryptococcaceae</taxon>
        <taxon>Cryptococcus</taxon>
        <taxon>Cryptococcus neoformans species complex</taxon>
    </lineage>
</organism>
<dbReference type="RefSeq" id="XP_024514658.1">
    <property type="nucleotide sequence ID" value="XM_024658825.1"/>
</dbReference>
<dbReference type="VEuPathDB" id="FungiDB:CNL04645"/>